<dbReference type="RefSeq" id="WP_137266530.1">
    <property type="nucleotide sequence ID" value="NZ_SZUA01000002.1"/>
</dbReference>
<gene>
    <name evidence="1" type="ORF">FCE95_08120</name>
</gene>
<dbReference type="Gene3D" id="3.60.90.10">
    <property type="entry name" value="S-adenosylmethionine decarboxylase"/>
    <property type="match status" value="1"/>
</dbReference>
<protein>
    <submittedName>
        <fullName evidence="1">Uncharacterized protein</fullName>
    </submittedName>
</protein>
<dbReference type="Proteomes" id="UP000308707">
    <property type="component" value="Unassembled WGS sequence"/>
</dbReference>
<comment type="caution">
    <text evidence="1">The sequence shown here is derived from an EMBL/GenBank/DDBJ whole genome shotgun (WGS) entry which is preliminary data.</text>
</comment>
<proteinExistence type="predicted"/>
<sequence length="123" mass="13746">MHRTALTAIAPEIYRKRLLVEGYYRTEVDEDSVRAYFARITGDLNLRTYGEPIVHRTSGAGKAANEGYDGFVPLIDSGIYVAVWTGPRFVSTVIYTCADFDEDRAVGSVRDFFSLAEHEAAVF</sequence>
<reference evidence="1 2" key="1">
    <citation type="submission" date="2019-04" db="EMBL/GenBank/DDBJ databases">
        <title>Reference strain of H23.</title>
        <authorList>
            <person name="Luo X."/>
        </authorList>
    </citation>
    <scope>NUCLEOTIDE SEQUENCE [LARGE SCALE GENOMIC DNA]</scope>
    <source>
        <strain evidence="1 2">H23</strain>
    </source>
</reference>
<organism evidence="1 2">
    <name type="scientific">Luteimonas gilva</name>
    <dbReference type="NCBI Taxonomy" id="2572684"/>
    <lineage>
        <taxon>Bacteria</taxon>
        <taxon>Pseudomonadati</taxon>
        <taxon>Pseudomonadota</taxon>
        <taxon>Gammaproteobacteria</taxon>
        <taxon>Lysobacterales</taxon>
        <taxon>Lysobacteraceae</taxon>
        <taxon>Luteimonas</taxon>
    </lineage>
</organism>
<keyword evidence="2" id="KW-1185">Reference proteome</keyword>
<dbReference type="OrthoDB" id="1494132at2"/>
<accession>A0A4U5JNK9</accession>
<evidence type="ECO:0000313" key="1">
    <source>
        <dbReference type="EMBL" id="TKR30101.1"/>
    </source>
</evidence>
<evidence type="ECO:0000313" key="2">
    <source>
        <dbReference type="Proteomes" id="UP000308707"/>
    </source>
</evidence>
<dbReference type="EMBL" id="SZUA01000002">
    <property type="protein sequence ID" value="TKR30101.1"/>
    <property type="molecule type" value="Genomic_DNA"/>
</dbReference>
<name>A0A4U5JNK9_9GAMM</name>
<dbReference type="AlphaFoldDB" id="A0A4U5JNK9"/>